<reference evidence="3" key="1">
    <citation type="submission" date="2021-01" db="EMBL/GenBank/DDBJ databases">
        <title>Whole genome shotgun sequence of Sphaerisporangium rufum NBRC 109079.</title>
        <authorList>
            <person name="Komaki H."/>
            <person name="Tamura T."/>
        </authorList>
    </citation>
    <scope>NUCLEOTIDE SEQUENCE</scope>
    <source>
        <strain evidence="3">NBRC 109079</strain>
    </source>
</reference>
<name>A0A919R7H4_9ACTN</name>
<dbReference type="InterPro" id="IPR002052">
    <property type="entry name" value="DNA_methylase_N6_adenine_CS"/>
</dbReference>
<dbReference type="GO" id="GO:0008170">
    <property type="term" value="F:N-methyltransferase activity"/>
    <property type="evidence" value="ECO:0007669"/>
    <property type="project" value="InterPro"/>
</dbReference>
<dbReference type="PANTHER" id="PTHR42998:SF1">
    <property type="entry name" value="TYPE I RESTRICTION ENZYME HINDI METHYLASE SUBUNIT"/>
    <property type="match status" value="1"/>
</dbReference>
<keyword evidence="4" id="KW-1185">Reference proteome</keyword>
<keyword evidence="1" id="KW-0680">Restriction system</keyword>
<dbReference type="GO" id="GO:0003677">
    <property type="term" value="F:DNA binding"/>
    <property type="evidence" value="ECO:0007669"/>
    <property type="project" value="InterPro"/>
</dbReference>
<dbReference type="Proteomes" id="UP000655287">
    <property type="component" value="Unassembled WGS sequence"/>
</dbReference>
<dbReference type="PRINTS" id="PR00507">
    <property type="entry name" value="N12N6MTFRASE"/>
</dbReference>
<comment type="caution">
    <text evidence="3">The sequence shown here is derived from an EMBL/GenBank/DDBJ whole genome shotgun (WGS) entry which is preliminary data.</text>
</comment>
<dbReference type="PANTHER" id="PTHR42998">
    <property type="entry name" value="TYPE I RESTRICTION ENZYME HINDVIIP M PROTEIN-RELATED"/>
    <property type="match status" value="1"/>
</dbReference>
<organism evidence="3 4">
    <name type="scientific">Sphaerisporangium rufum</name>
    <dbReference type="NCBI Taxonomy" id="1381558"/>
    <lineage>
        <taxon>Bacteria</taxon>
        <taxon>Bacillati</taxon>
        <taxon>Actinomycetota</taxon>
        <taxon>Actinomycetes</taxon>
        <taxon>Streptosporangiales</taxon>
        <taxon>Streptosporangiaceae</taxon>
        <taxon>Sphaerisporangium</taxon>
    </lineage>
</organism>
<dbReference type="EMBL" id="BOOU01000077">
    <property type="protein sequence ID" value="GII80673.1"/>
    <property type="molecule type" value="Genomic_DNA"/>
</dbReference>
<evidence type="ECO:0000256" key="1">
    <source>
        <dbReference type="ARBA" id="ARBA00022747"/>
    </source>
</evidence>
<dbReference type="InterPro" id="IPR029063">
    <property type="entry name" value="SAM-dependent_MTases_sf"/>
</dbReference>
<dbReference type="GO" id="GO:0032259">
    <property type="term" value="P:methylation"/>
    <property type="evidence" value="ECO:0007669"/>
    <property type="project" value="InterPro"/>
</dbReference>
<dbReference type="RefSeq" id="WP_203991766.1">
    <property type="nucleotide sequence ID" value="NZ_BOOU01000077.1"/>
</dbReference>
<dbReference type="SUPFAM" id="SSF53335">
    <property type="entry name" value="S-adenosyl-L-methionine-dependent methyltransferases"/>
    <property type="match status" value="1"/>
</dbReference>
<dbReference type="InterPro" id="IPR052916">
    <property type="entry name" value="Type-I_RE_MTase_Subunit"/>
</dbReference>
<sequence length="511" mass="56388">MTLVSLTEIARRAGVGPGAVSNWRRRHRDSFPEPVSLEGREQFRADEVASWLDGRRIDRASLRPDEAGGRTYGDRFRATYGDQLRATGGSAGHPGYTAQMRDLLTRLLRLPSFQIPNSDPDVLLELLVLRLRDENGWTALKERDREVTAYPDIREFLGRRGSEFEHIGPKAIRSQVSHDLLAGLDTLIPPTDDSGWSALVAAFTDVAAEWLVKSVEHYTPRSLVELISAVTSPAPDDEVCDPCCGNGGLLAGIAGVTRKAVRGHALWERSARTASLTLALRGRKGEITPDAAPSPDGVRRRYQVVVTNPPFNLHAKEGPWRGRFGTIPAKSINTAWLCDIYERLADDGRGAVIMPNGSSFSQGAERDIRAAMVRAGVIERIIALPPGLFVTTAIPVTLWVLRKTGPQSVLLVDGTDLGNMVGRSRRELSGPEIRLLASMAPGERSRLARLPEIEEHDYDLSPARYISRMSVSQDDSTFADHLRDLALAERAVEIADAHAREQLKRISEWRR</sequence>
<dbReference type="PROSITE" id="PS00092">
    <property type="entry name" value="N6_MTASE"/>
    <property type="match status" value="1"/>
</dbReference>
<protein>
    <recommendedName>
        <fullName evidence="2">DNA methylase adenine-specific domain-containing protein</fullName>
    </recommendedName>
</protein>
<proteinExistence type="predicted"/>
<evidence type="ECO:0000313" key="4">
    <source>
        <dbReference type="Proteomes" id="UP000655287"/>
    </source>
</evidence>
<dbReference type="InterPro" id="IPR003356">
    <property type="entry name" value="DNA_methylase_A-5"/>
</dbReference>
<evidence type="ECO:0000313" key="3">
    <source>
        <dbReference type="EMBL" id="GII80673.1"/>
    </source>
</evidence>
<dbReference type="GO" id="GO:0009307">
    <property type="term" value="P:DNA restriction-modification system"/>
    <property type="evidence" value="ECO:0007669"/>
    <property type="project" value="UniProtKB-KW"/>
</dbReference>
<gene>
    <name evidence="3" type="ORF">Sru01_56550</name>
</gene>
<dbReference type="AlphaFoldDB" id="A0A919R7H4"/>
<dbReference type="Pfam" id="PF02384">
    <property type="entry name" value="N6_Mtase"/>
    <property type="match status" value="1"/>
</dbReference>
<dbReference type="Gene3D" id="3.40.50.150">
    <property type="entry name" value="Vaccinia Virus protein VP39"/>
    <property type="match status" value="1"/>
</dbReference>
<feature type="domain" description="DNA methylase adenine-specific" evidence="2">
    <location>
        <begin position="215"/>
        <end position="472"/>
    </location>
</feature>
<evidence type="ECO:0000259" key="2">
    <source>
        <dbReference type="Pfam" id="PF02384"/>
    </source>
</evidence>
<accession>A0A919R7H4</accession>